<evidence type="ECO:0000256" key="1">
    <source>
        <dbReference type="SAM" id="MobiDB-lite"/>
    </source>
</evidence>
<dbReference type="VEuPathDB" id="ToxoDB:TGFOU_299120"/>
<dbReference type="Proteomes" id="UP000028838">
    <property type="component" value="Unassembled WGS sequence"/>
</dbReference>
<evidence type="ECO:0000313" key="2">
    <source>
        <dbReference type="EMBL" id="KFG53129.1"/>
    </source>
</evidence>
<accession>A0A086L911</accession>
<sequence>MRSREIRRRKGGGVGGAIPVSHRGRAGEKWKHQGEIKETSFARRLRGHPDNEEARGFERNGAFFRLHAPQGEEDKRWNSSTSASKRRHGEERLAERRRQAQIRFFPFLFRTNAKVYFACFAQLWGPLGLCDTDLPSFEKSRVCSRSHTDRERTLRVFEKTIFEGSLCINAKTFLLHWLERHRRRLFLCGSPRSPQPPSCSVSFLAYSYSPFFSSLLRFSASFL</sequence>
<dbReference type="AlphaFoldDB" id="A0A086L911"/>
<evidence type="ECO:0000313" key="3">
    <source>
        <dbReference type="Proteomes" id="UP000028838"/>
    </source>
</evidence>
<feature type="compositionally biased region" description="Basic residues" evidence="1">
    <location>
        <begin position="1"/>
        <end position="11"/>
    </location>
</feature>
<reference evidence="2 3" key="1">
    <citation type="submission" date="2014-07" db="EMBL/GenBank/DDBJ databases">
        <authorList>
            <person name="Sibley D."/>
            <person name="Venepally P."/>
            <person name="Karamycheva S."/>
            <person name="Hadjithomas M."/>
            <person name="Khan A."/>
            <person name="Brunk B."/>
            <person name="Roos D."/>
            <person name="Caler E."/>
            <person name="Lorenzi H."/>
        </authorList>
    </citation>
    <scope>NUCLEOTIDE SEQUENCE [LARGE SCALE GENOMIC DNA]</scope>
    <source>
        <strain evidence="2 3">FOU</strain>
    </source>
</reference>
<proteinExistence type="predicted"/>
<gene>
    <name evidence="2" type="ORF">TGFOU_299120</name>
</gene>
<feature type="region of interest" description="Disordered" evidence="1">
    <location>
        <begin position="71"/>
        <end position="94"/>
    </location>
</feature>
<protein>
    <submittedName>
        <fullName evidence="2">Uncharacterized protein</fullName>
    </submittedName>
</protein>
<comment type="caution">
    <text evidence="2">The sequence shown here is derived from an EMBL/GenBank/DDBJ whole genome shotgun (WGS) entry which is preliminary data.</text>
</comment>
<name>A0A086L911_TOXGO</name>
<dbReference type="EMBL" id="AEYH02000984">
    <property type="protein sequence ID" value="KFG53129.1"/>
    <property type="molecule type" value="Genomic_DNA"/>
</dbReference>
<organism evidence="2 3">
    <name type="scientific">Toxoplasma gondii FOU</name>
    <dbReference type="NCBI Taxonomy" id="943167"/>
    <lineage>
        <taxon>Eukaryota</taxon>
        <taxon>Sar</taxon>
        <taxon>Alveolata</taxon>
        <taxon>Apicomplexa</taxon>
        <taxon>Conoidasida</taxon>
        <taxon>Coccidia</taxon>
        <taxon>Eucoccidiorida</taxon>
        <taxon>Eimeriorina</taxon>
        <taxon>Sarcocystidae</taxon>
        <taxon>Toxoplasma</taxon>
    </lineage>
</organism>
<feature type="region of interest" description="Disordered" evidence="1">
    <location>
        <begin position="1"/>
        <end position="33"/>
    </location>
</feature>